<keyword evidence="2" id="KW-0238">DNA-binding</keyword>
<name>A0ABN2NFD5_9MICO</name>
<keyword evidence="6" id="KW-1185">Reference proteome</keyword>
<dbReference type="PROSITE" id="PS50949">
    <property type="entry name" value="HTH_GNTR"/>
    <property type="match status" value="1"/>
</dbReference>
<evidence type="ECO:0000313" key="5">
    <source>
        <dbReference type="EMBL" id="GAA1863819.1"/>
    </source>
</evidence>
<evidence type="ECO:0000256" key="2">
    <source>
        <dbReference type="ARBA" id="ARBA00023125"/>
    </source>
</evidence>
<dbReference type="SMART" id="SM00345">
    <property type="entry name" value="HTH_GNTR"/>
    <property type="match status" value="1"/>
</dbReference>
<feature type="domain" description="HTH gntR-type" evidence="4">
    <location>
        <begin position="10"/>
        <end position="78"/>
    </location>
</feature>
<dbReference type="EMBL" id="BAAANL010000004">
    <property type="protein sequence ID" value="GAA1863819.1"/>
    <property type="molecule type" value="Genomic_DNA"/>
</dbReference>
<dbReference type="RefSeq" id="WP_344102676.1">
    <property type="nucleotide sequence ID" value="NZ_BAAANL010000004.1"/>
</dbReference>
<dbReference type="InterPro" id="IPR036388">
    <property type="entry name" value="WH-like_DNA-bd_sf"/>
</dbReference>
<dbReference type="InterPro" id="IPR036390">
    <property type="entry name" value="WH_DNA-bd_sf"/>
</dbReference>
<dbReference type="PRINTS" id="PR00035">
    <property type="entry name" value="HTHGNTR"/>
</dbReference>
<evidence type="ECO:0000259" key="4">
    <source>
        <dbReference type="PROSITE" id="PS50949"/>
    </source>
</evidence>
<evidence type="ECO:0000256" key="3">
    <source>
        <dbReference type="ARBA" id="ARBA00023163"/>
    </source>
</evidence>
<proteinExistence type="predicted"/>
<accession>A0ABN2NFD5</accession>
<reference evidence="6" key="1">
    <citation type="journal article" date="2019" name="Int. J. Syst. Evol. Microbiol.">
        <title>The Global Catalogue of Microorganisms (GCM) 10K type strain sequencing project: providing services to taxonomists for standard genome sequencing and annotation.</title>
        <authorList>
            <consortium name="The Broad Institute Genomics Platform"/>
            <consortium name="The Broad Institute Genome Sequencing Center for Infectious Disease"/>
            <person name="Wu L."/>
            <person name="Ma J."/>
        </authorList>
    </citation>
    <scope>NUCLEOTIDE SEQUENCE [LARGE SCALE GENOMIC DNA]</scope>
    <source>
        <strain evidence="6">JCM 14326</strain>
    </source>
</reference>
<dbReference type="Pfam" id="PF00392">
    <property type="entry name" value="GntR"/>
    <property type="match status" value="1"/>
</dbReference>
<gene>
    <name evidence="5" type="ORF">GCM10009751_22280</name>
</gene>
<dbReference type="PANTHER" id="PTHR44846:SF17">
    <property type="entry name" value="GNTR-FAMILY TRANSCRIPTIONAL REGULATOR"/>
    <property type="match status" value="1"/>
</dbReference>
<dbReference type="SUPFAM" id="SSF46785">
    <property type="entry name" value="Winged helix' DNA-binding domain"/>
    <property type="match status" value="1"/>
</dbReference>
<dbReference type="InterPro" id="IPR050679">
    <property type="entry name" value="Bact_HTH_transcr_reg"/>
</dbReference>
<dbReference type="InterPro" id="IPR000524">
    <property type="entry name" value="Tscrpt_reg_HTH_GntR"/>
</dbReference>
<evidence type="ECO:0000313" key="6">
    <source>
        <dbReference type="Proteomes" id="UP001501094"/>
    </source>
</evidence>
<dbReference type="Gene3D" id="1.10.10.10">
    <property type="entry name" value="Winged helix-like DNA-binding domain superfamily/Winged helix DNA-binding domain"/>
    <property type="match status" value="1"/>
</dbReference>
<dbReference type="PANTHER" id="PTHR44846">
    <property type="entry name" value="MANNOSYL-D-GLYCERATE TRANSPORT/METABOLISM SYSTEM REPRESSOR MNGR-RELATED"/>
    <property type="match status" value="1"/>
</dbReference>
<keyword evidence="1" id="KW-0805">Transcription regulation</keyword>
<organism evidence="5 6">
    <name type="scientific">Myceligenerans crystallogenes</name>
    <dbReference type="NCBI Taxonomy" id="316335"/>
    <lineage>
        <taxon>Bacteria</taxon>
        <taxon>Bacillati</taxon>
        <taxon>Actinomycetota</taxon>
        <taxon>Actinomycetes</taxon>
        <taxon>Micrococcales</taxon>
        <taxon>Promicromonosporaceae</taxon>
        <taxon>Myceligenerans</taxon>
    </lineage>
</organism>
<dbReference type="CDD" id="cd07377">
    <property type="entry name" value="WHTH_GntR"/>
    <property type="match status" value="1"/>
</dbReference>
<dbReference type="Proteomes" id="UP001501094">
    <property type="component" value="Unassembled WGS sequence"/>
</dbReference>
<protein>
    <recommendedName>
        <fullName evidence="4">HTH gntR-type domain-containing protein</fullName>
    </recommendedName>
</protein>
<keyword evidence="3" id="KW-0804">Transcription</keyword>
<sequence>MNSLDLDDPRAPYLQIAAALRAAILTRKIQPGEKLPSQTELAKRYGVVRATVQTALRMLKDEGLIVSRQGSGMYARERTAKPVGLRPHLEKAFETDDVRIDFVGYTSETLHGAIVEPLDKIRSGRLTPQSIRIRMLLSDMTKPLGLPVATSGDDVESERSRARMAGIGARNLGAITDSILELGDLGLVPNVDVEARVFTSAPVFKAYVINDSEAFFGFYPVVEHDVRANGDLIRIYDPMGKDAILFHHADDGDPESIDARFVAQVSTWFESVWNSVATVVPR</sequence>
<comment type="caution">
    <text evidence="5">The sequence shown here is derived from an EMBL/GenBank/DDBJ whole genome shotgun (WGS) entry which is preliminary data.</text>
</comment>
<evidence type="ECO:0000256" key="1">
    <source>
        <dbReference type="ARBA" id="ARBA00023015"/>
    </source>
</evidence>